<evidence type="ECO:0000313" key="1">
    <source>
        <dbReference type="Proteomes" id="UP000887569"/>
    </source>
</evidence>
<dbReference type="WBParaSite" id="PgR027_g114_t02">
    <property type="protein sequence ID" value="PgR027_g114_t02"/>
    <property type="gene ID" value="PgR027_g114"/>
</dbReference>
<accession>A0A915B5J4</accession>
<dbReference type="AlphaFoldDB" id="A0A915B5J4"/>
<proteinExistence type="predicted"/>
<keyword evidence="1" id="KW-1185">Reference proteome</keyword>
<protein>
    <submittedName>
        <fullName evidence="2">Uncharacterized protein</fullName>
    </submittedName>
</protein>
<dbReference type="Proteomes" id="UP000887569">
    <property type="component" value="Unplaced"/>
</dbReference>
<organism evidence="1 2">
    <name type="scientific">Parascaris univalens</name>
    <name type="common">Nematode worm</name>
    <dbReference type="NCBI Taxonomy" id="6257"/>
    <lineage>
        <taxon>Eukaryota</taxon>
        <taxon>Metazoa</taxon>
        <taxon>Ecdysozoa</taxon>
        <taxon>Nematoda</taxon>
        <taxon>Chromadorea</taxon>
        <taxon>Rhabditida</taxon>
        <taxon>Spirurina</taxon>
        <taxon>Ascaridomorpha</taxon>
        <taxon>Ascaridoidea</taxon>
        <taxon>Ascarididae</taxon>
        <taxon>Parascaris</taxon>
    </lineage>
</organism>
<sequence length="114" mass="12330">LAGCGCNKCALVSSNELLTCAGYSQGIAMLGIHFKRTDLTIYVSSQIHSSLLRASKQLTGYAKTAATICSFAFHSADHPLSCDAFIAALAFNWFISLSLHYPSHVLCDLVLIFR</sequence>
<evidence type="ECO:0000313" key="2">
    <source>
        <dbReference type="WBParaSite" id="PgR027_g114_t02"/>
    </source>
</evidence>
<reference evidence="2" key="1">
    <citation type="submission" date="2022-11" db="UniProtKB">
        <authorList>
            <consortium name="WormBaseParasite"/>
        </authorList>
    </citation>
    <scope>IDENTIFICATION</scope>
</reference>
<name>A0A915B5J4_PARUN</name>